<dbReference type="STRING" id="768671.ThimaDRAFT_3607"/>
<evidence type="ECO:0000259" key="7">
    <source>
        <dbReference type="Pfam" id="PF02749"/>
    </source>
</evidence>
<dbReference type="RefSeq" id="WP_007194479.1">
    <property type="nucleotide sequence ID" value="NZ_AFWV01000012.1"/>
</dbReference>
<dbReference type="GO" id="GO:0034213">
    <property type="term" value="P:quinolinate catabolic process"/>
    <property type="evidence" value="ECO:0007669"/>
    <property type="project" value="TreeGrafter"/>
</dbReference>
<dbReference type="NCBIfam" id="TIGR01334">
    <property type="entry name" value="modD"/>
    <property type="match status" value="1"/>
</dbReference>
<dbReference type="InterPro" id="IPR002638">
    <property type="entry name" value="Quinolinate_PRibosylTrfase_C"/>
</dbReference>
<keyword evidence="3 5" id="KW-0328">Glycosyltransferase</keyword>
<dbReference type="InterPro" id="IPR037128">
    <property type="entry name" value="Quinolinate_PRibosylTase_N_sf"/>
</dbReference>
<dbReference type="Gene3D" id="3.90.1170.20">
    <property type="entry name" value="Quinolinate phosphoribosyl transferase, N-terminal domain"/>
    <property type="match status" value="1"/>
</dbReference>
<evidence type="ECO:0000259" key="6">
    <source>
        <dbReference type="Pfam" id="PF01729"/>
    </source>
</evidence>
<protein>
    <recommendedName>
        <fullName evidence="2">Putative pyrophosphorylase ModD</fullName>
    </recommendedName>
</protein>
<dbReference type="InterPro" id="IPR036068">
    <property type="entry name" value="Nicotinate_pribotase-like_C"/>
</dbReference>
<evidence type="ECO:0000313" key="8">
    <source>
        <dbReference type="EMBL" id="EGV17141.1"/>
    </source>
</evidence>
<proteinExistence type="inferred from homology"/>
<dbReference type="GO" id="GO:0009435">
    <property type="term" value="P:NAD+ biosynthetic process"/>
    <property type="evidence" value="ECO:0007669"/>
    <property type="project" value="InterPro"/>
</dbReference>
<dbReference type="SUPFAM" id="SSF51690">
    <property type="entry name" value="Nicotinate/Quinolinate PRTase C-terminal domain-like"/>
    <property type="match status" value="1"/>
</dbReference>
<evidence type="ECO:0000256" key="5">
    <source>
        <dbReference type="PIRNR" id="PIRNR006250"/>
    </source>
</evidence>
<keyword evidence="4 5" id="KW-0808">Transferase</keyword>
<dbReference type="PIRSF" id="PIRSF006250">
    <property type="entry name" value="NadC_ModD"/>
    <property type="match status" value="1"/>
</dbReference>
<dbReference type="PANTHER" id="PTHR32179">
    <property type="entry name" value="NICOTINATE-NUCLEOTIDE PYROPHOSPHORYLASE [CARBOXYLATING]"/>
    <property type="match status" value="1"/>
</dbReference>
<sequence length="288" mass="30520">MTNTLPCALDDHALQQLLDEDVRFGDLTTESLGIENQPGTIRFFARDPMTVCCSEEAARLLTLCGAEAKVRTPSGTPAETGTLLLEATGTAGALHRAWKTAQTLMEWSSGVASSAAEIVASARRADPHALVAGTRKNTPGTRRLTTKAFRAGGAVMHRLGLSETLLVFAEHRLFLDREDPKETLARLRRMCPEKRVVVEVSTHAEALAWADCDVLQLEKFTPDGVAEVVAALAAAGSAALVAAAGGVHAGSAEDYVRAGARLLVTSAPHFAKPRDVQVRFTADGAEAP</sequence>
<dbReference type="GO" id="GO:0004514">
    <property type="term" value="F:nicotinate-nucleotide diphosphorylase (carboxylating) activity"/>
    <property type="evidence" value="ECO:0007669"/>
    <property type="project" value="InterPro"/>
</dbReference>
<gene>
    <name evidence="8" type="ORF">ThimaDRAFT_3607</name>
</gene>
<dbReference type="InterPro" id="IPR013785">
    <property type="entry name" value="Aldolase_TIM"/>
</dbReference>
<dbReference type="PANTHER" id="PTHR32179:SF4">
    <property type="entry name" value="PYROPHOSPHORYLASE MODD-RELATED"/>
    <property type="match status" value="1"/>
</dbReference>
<dbReference type="InterPro" id="IPR022412">
    <property type="entry name" value="Quinolinate_PRibosylTrfase_N"/>
</dbReference>
<dbReference type="OrthoDB" id="8216773at2"/>
<dbReference type="eggNOG" id="COG0157">
    <property type="taxonomic scope" value="Bacteria"/>
</dbReference>
<dbReference type="AlphaFoldDB" id="F9UFA4"/>
<dbReference type="EMBL" id="AFWV01000012">
    <property type="protein sequence ID" value="EGV17141.1"/>
    <property type="molecule type" value="Genomic_DNA"/>
</dbReference>
<evidence type="ECO:0000313" key="9">
    <source>
        <dbReference type="Proteomes" id="UP000005459"/>
    </source>
</evidence>
<dbReference type="Pfam" id="PF01729">
    <property type="entry name" value="QRPTase_C"/>
    <property type="match status" value="1"/>
</dbReference>
<dbReference type="CDD" id="cd01573">
    <property type="entry name" value="modD_like"/>
    <property type="match status" value="1"/>
</dbReference>
<evidence type="ECO:0000256" key="2">
    <source>
        <dbReference type="ARBA" id="ARBA00019205"/>
    </source>
</evidence>
<dbReference type="PATRIC" id="fig|768671.3.peg.3808"/>
<feature type="domain" description="Quinolinate phosphoribosyl transferase N-terminal" evidence="7">
    <location>
        <begin position="26"/>
        <end position="109"/>
    </location>
</feature>
<dbReference type="GO" id="GO:0005737">
    <property type="term" value="C:cytoplasm"/>
    <property type="evidence" value="ECO:0007669"/>
    <property type="project" value="TreeGrafter"/>
</dbReference>
<dbReference type="SUPFAM" id="SSF54675">
    <property type="entry name" value="Nicotinate/Quinolinate PRTase N-terminal domain-like"/>
    <property type="match status" value="1"/>
</dbReference>
<dbReference type="Pfam" id="PF02749">
    <property type="entry name" value="QRPTase_N"/>
    <property type="match status" value="1"/>
</dbReference>
<dbReference type="InterPro" id="IPR006242">
    <property type="entry name" value="ModD"/>
</dbReference>
<dbReference type="Proteomes" id="UP000005459">
    <property type="component" value="Unassembled WGS sequence"/>
</dbReference>
<dbReference type="Gene3D" id="3.20.20.70">
    <property type="entry name" value="Aldolase class I"/>
    <property type="match status" value="1"/>
</dbReference>
<keyword evidence="9" id="KW-1185">Reference proteome</keyword>
<dbReference type="InterPro" id="IPR027277">
    <property type="entry name" value="NadC/ModD"/>
</dbReference>
<name>F9UFA4_9GAMM</name>
<organism evidence="8 9">
    <name type="scientific">Thiocapsa marina 5811</name>
    <dbReference type="NCBI Taxonomy" id="768671"/>
    <lineage>
        <taxon>Bacteria</taxon>
        <taxon>Pseudomonadati</taxon>
        <taxon>Pseudomonadota</taxon>
        <taxon>Gammaproteobacteria</taxon>
        <taxon>Chromatiales</taxon>
        <taxon>Chromatiaceae</taxon>
        <taxon>Thiocapsa</taxon>
    </lineage>
</organism>
<feature type="domain" description="Quinolinate phosphoribosyl transferase C-terminal" evidence="6">
    <location>
        <begin position="111"/>
        <end position="278"/>
    </location>
</feature>
<comment type="similarity">
    <text evidence="1 5">Belongs to the NadC/ModD family.</text>
</comment>
<accession>F9UFA4</accession>
<evidence type="ECO:0000256" key="1">
    <source>
        <dbReference type="ARBA" id="ARBA00009400"/>
    </source>
</evidence>
<evidence type="ECO:0000256" key="3">
    <source>
        <dbReference type="ARBA" id="ARBA00022676"/>
    </source>
</evidence>
<evidence type="ECO:0000256" key="4">
    <source>
        <dbReference type="ARBA" id="ARBA00022679"/>
    </source>
</evidence>
<reference evidence="8 9" key="1">
    <citation type="submission" date="2011-06" db="EMBL/GenBank/DDBJ databases">
        <title>The draft genome of Thiocapsa marina 5811.</title>
        <authorList>
            <consortium name="US DOE Joint Genome Institute (JGI-PGF)"/>
            <person name="Lucas S."/>
            <person name="Han J."/>
            <person name="Cheng J.-F."/>
            <person name="Goodwin L."/>
            <person name="Pitluck S."/>
            <person name="Peters L."/>
            <person name="Land M.L."/>
            <person name="Hauser L."/>
            <person name="Vogl K."/>
            <person name="Liu Z."/>
            <person name="Imhoff J."/>
            <person name="Thiel V."/>
            <person name="Frigaard N.-U."/>
            <person name="Bryant D."/>
            <person name="Woyke T.J."/>
        </authorList>
    </citation>
    <scope>NUCLEOTIDE SEQUENCE [LARGE SCALE GENOMIC DNA]</scope>
    <source>
        <strain evidence="8 9">5811</strain>
    </source>
</reference>